<sequence>MEFVGFGEVNISSLSRRIRAAVIAFTCRALPSHSIPKHWTRDEERLGEVRCCDAPESHRGGPLWALGGAPPRLLDSSGRSGCGERRRSDAGFQTASGSLYFTFKSDDISFLCSSHDTLCGKKKDIAFHSGVQRESQQI</sequence>
<reference evidence="1 2" key="1">
    <citation type="submission" date="2019-03" db="EMBL/GenBank/DDBJ databases">
        <title>First draft genome of Liparis tanakae, snailfish: a comprehensive survey of snailfish specific genes.</title>
        <authorList>
            <person name="Kim W."/>
            <person name="Song I."/>
            <person name="Jeong J.-H."/>
            <person name="Kim D."/>
            <person name="Kim S."/>
            <person name="Ryu S."/>
            <person name="Song J.Y."/>
            <person name="Lee S.K."/>
        </authorList>
    </citation>
    <scope>NUCLEOTIDE SEQUENCE [LARGE SCALE GENOMIC DNA]</scope>
    <source>
        <tissue evidence="1">Muscle</tissue>
    </source>
</reference>
<evidence type="ECO:0000313" key="1">
    <source>
        <dbReference type="EMBL" id="TNN68816.1"/>
    </source>
</evidence>
<protein>
    <submittedName>
        <fullName evidence="1">Uncharacterized protein</fullName>
    </submittedName>
</protein>
<proteinExistence type="predicted"/>
<keyword evidence="2" id="KW-1185">Reference proteome</keyword>
<gene>
    <name evidence="1" type="ORF">EYF80_021004</name>
</gene>
<name>A0A4Z2HSI6_9TELE</name>
<comment type="caution">
    <text evidence="1">The sequence shown here is derived from an EMBL/GenBank/DDBJ whole genome shotgun (WGS) entry which is preliminary data.</text>
</comment>
<dbReference type="Proteomes" id="UP000314294">
    <property type="component" value="Unassembled WGS sequence"/>
</dbReference>
<dbReference type="EMBL" id="SRLO01000184">
    <property type="protein sequence ID" value="TNN68816.1"/>
    <property type="molecule type" value="Genomic_DNA"/>
</dbReference>
<organism evidence="1 2">
    <name type="scientific">Liparis tanakae</name>
    <name type="common">Tanaka's snailfish</name>
    <dbReference type="NCBI Taxonomy" id="230148"/>
    <lineage>
        <taxon>Eukaryota</taxon>
        <taxon>Metazoa</taxon>
        <taxon>Chordata</taxon>
        <taxon>Craniata</taxon>
        <taxon>Vertebrata</taxon>
        <taxon>Euteleostomi</taxon>
        <taxon>Actinopterygii</taxon>
        <taxon>Neopterygii</taxon>
        <taxon>Teleostei</taxon>
        <taxon>Neoteleostei</taxon>
        <taxon>Acanthomorphata</taxon>
        <taxon>Eupercaria</taxon>
        <taxon>Perciformes</taxon>
        <taxon>Cottioidei</taxon>
        <taxon>Cottales</taxon>
        <taxon>Liparidae</taxon>
        <taxon>Liparis</taxon>
    </lineage>
</organism>
<evidence type="ECO:0000313" key="2">
    <source>
        <dbReference type="Proteomes" id="UP000314294"/>
    </source>
</evidence>
<accession>A0A4Z2HSI6</accession>
<dbReference type="AlphaFoldDB" id="A0A4Z2HSI6"/>